<dbReference type="SUPFAM" id="SSF53686">
    <property type="entry name" value="Tryptophan synthase beta subunit-like PLP-dependent enzymes"/>
    <property type="match status" value="1"/>
</dbReference>
<sequence>MTISTTTNNQDPLPLPPPFSTIPRHVLTFGPSPIHALPLITSALYPPNPSTTIYAKRDDLSSPLASGGGNKTRKLEYLIPDALSS</sequence>
<dbReference type="KEGG" id="ang:An10g00520"/>
<name>A0AAJ8BPV6_ASPNG</name>
<proteinExistence type="predicted"/>
<feature type="non-terminal residue" evidence="1">
    <location>
        <position position="85"/>
    </location>
</feature>
<accession>A0AAJ8BPV6</accession>
<protein>
    <submittedName>
        <fullName evidence="1">Uncharacterized protein</fullName>
    </submittedName>
</protein>
<dbReference type="InterPro" id="IPR036052">
    <property type="entry name" value="TrpB-like_PALP_sf"/>
</dbReference>
<gene>
    <name evidence="1" type="ORF">An10g00520</name>
</gene>
<dbReference type="AlphaFoldDB" id="A0AAJ8BPV6"/>
<dbReference type="GeneID" id="84592106"/>
<evidence type="ECO:0000313" key="1">
    <source>
        <dbReference type="RefSeq" id="XP_059601493.1"/>
    </source>
</evidence>
<dbReference type="RefSeq" id="XP_059601493.1">
    <property type="nucleotide sequence ID" value="XM_059749950.1"/>
</dbReference>
<reference evidence="1" key="1">
    <citation type="submission" date="2025-02" db="EMBL/GenBank/DDBJ databases">
        <authorList>
            <consortium name="NCBI Genome Project"/>
        </authorList>
    </citation>
    <scope>NUCLEOTIDE SEQUENCE</scope>
</reference>
<reference evidence="1" key="2">
    <citation type="submission" date="2025-08" db="UniProtKB">
        <authorList>
            <consortium name="RefSeq"/>
        </authorList>
    </citation>
    <scope>IDENTIFICATION</scope>
</reference>
<dbReference type="VEuPathDB" id="FungiDB:An10g00520"/>
<dbReference type="Gene3D" id="3.40.50.1100">
    <property type="match status" value="2"/>
</dbReference>
<organism evidence="1">
    <name type="scientific">Aspergillus niger</name>
    <dbReference type="NCBI Taxonomy" id="5061"/>
    <lineage>
        <taxon>Eukaryota</taxon>
        <taxon>Fungi</taxon>
        <taxon>Dikarya</taxon>
        <taxon>Ascomycota</taxon>
        <taxon>Pezizomycotina</taxon>
        <taxon>Eurotiomycetes</taxon>
        <taxon>Eurotiomycetidae</taxon>
        <taxon>Eurotiales</taxon>
        <taxon>Aspergillaceae</taxon>
        <taxon>Aspergillus</taxon>
        <taxon>Aspergillus subgen. Circumdati</taxon>
    </lineage>
</organism>